<dbReference type="EMBL" id="JBHRVD010000001">
    <property type="protein sequence ID" value="MFC3326901.1"/>
    <property type="molecule type" value="Genomic_DNA"/>
</dbReference>
<comment type="caution">
    <text evidence="2">The sequence shown here is derived from an EMBL/GenBank/DDBJ whole genome shotgun (WGS) entry which is preliminary data.</text>
</comment>
<name>A0ABV7N0Z7_9HYPH</name>
<accession>A0ABV7N0Z7</accession>
<evidence type="ECO:0000313" key="2">
    <source>
        <dbReference type="EMBL" id="MFC3326901.1"/>
    </source>
</evidence>
<protein>
    <submittedName>
        <fullName evidence="2">Uncharacterized protein</fullName>
    </submittedName>
</protein>
<keyword evidence="3" id="KW-1185">Reference proteome</keyword>
<sequence length="180" mass="19100">MAVSKGRKGPTDPGKPSDVDLTMHPLVTRLNPDGDSPPSTLMLVGYLGPSKKSGRIRLYLDLTFTGYVEISTEAIVATHPVNKEDENSPTQVFILDDATLDLVHNVVQTVGANYLRGRIAEAHMAAAKPAGAPLANNQRVAGTRASANNAEYLAGTFELGCYTLAGTLCLTCTPTFICPQ</sequence>
<dbReference type="RefSeq" id="WP_378986104.1">
    <property type="nucleotide sequence ID" value="NZ_JBHRVD010000001.1"/>
</dbReference>
<reference evidence="3" key="1">
    <citation type="journal article" date="2019" name="Int. J. Syst. Evol. Microbiol.">
        <title>The Global Catalogue of Microorganisms (GCM) 10K type strain sequencing project: providing services to taxonomists for standard genome sequencing and annotation.</title>
        <authorList>
            <consortium name="The Broad Institute Genomics Platform"/>
            <consortium name="The Broad Institute Genome Sequencing Center for Infectious Disease"/>
            <person name="Wu L."/>
            <person name="Ma J."/>
        </authorList>
    </citation>
    <scope>NUCLEOTIDE SEQUENCE [LARGE SCALE GENOMIC DNA]</scope>
    <source>
        <strain evidence="3">ICMP 19515</strain>
    </source>
</reference>
<evidence type="ECO:0000256" key="1">
    <source>
        <dbReference type="SAM" id="MobiDB-lite"/>
    </source>
</evidence>
<feature type="region of interest" description="Disordered" evidence="1">
    <location>
        <begin position="1"/>
        <end position="21"/>
    </location>
</feature>
<evidence type="ECO:0000313" key="3">
    <source>
        <dbReference type="Proteomes" id="UP001595648"/>
    </source>
</evidence>
<gene>
    <name evidence="2" type="ORF">ACFOJ9_34845</name>
</gene>
<dbReference type="Proteomes" id="UP001595648">
    <property type="component" value="Unassembled WGS sequence"/>
</dbReference>
<organism evidence="2 3">
    <name type="scientific">Mesorhizobium cantuariense</name>
    <dbReference type="NCBI Taxonomy" id="1300275"/>
    <lineage>
        <taxon>Bacteria</taxon>
        <taxon>Pseudomonadati</taxon>
        <taxon>Pseudomonadota</taxon>
        <taxon>Alphaproteobacteria</taxon>
        <taxon>Hyphomicrobiales</taxon>
        <taxon>Phyllobacteriaceae</taxon>
        <taxon>Mesorhizobium</taxon>
    </lineage>
</organism>
<proteinExistence type="predicted"/>